<feature type="region of interest" description="Disordered" evidence="1">
    <location>
        <begin position="460"/>
        <end position="545"/>
    </location>
</feature>
<dbReference type="EnsemblMetazoa" id="CLYHEMT000821.2">
    <property type="protein sequence ID" value="CLYHEMP000821.2"/>
    <property type="gene ID" value="CLYHEMG000821"/>
</dbReference>
<dbReference type="PANTHER" id="PTHR38696:SF1">
    <property type="entry name" value="MEDIATOR OF RNA POLYMERASE II TRANSCRIPTION SUBUNIT 13"/>
    <property type="match status" value="1"/>
</dbReference>
<accession>A0A7M5UL86</accession>
<proteinExistence type="predicted"/>
<feature type="compositionally biased region" description="Polar residues" evidence="1">
    <location>
        <begin position="460"/>
        <end position="472"/>
    </location>
</feature>
<sequence>MNFPSEVPGRLCFILPRRVNKLICFYAGDRRIKAARDAIIKYWPKGIKNEKVLSPECYQFKLEGEPFNYFGDNSTNKKEACNLYSEIINSYYKRGWKLIVGTIMSQRNLEDPILIFKKIINPSKNPLLSIAIDHFHIQLDNLPTDLIPTVTYVVENHLNHDIKKIKQDTDGTVIYKLKGMVGLHGEETWQFVQKLHEILYNNHYTTFGHIPLRAYKCFDLLFFQHSTTIFDQELFTMYLLHGDTIELENSNHVINNAMVEVISEAWKGGIQKQSEDGARFKLKLKGYPFSTLNEMECLATDSLFANILEQLVSVGYSIDCSFTQIKFDKRIIFKRQKPVHRAKFMCLNTKFHCVRLVNAPDEIKEATEAMVKEMKLDMKKIKRDTPGCSLDMRFKNRGIWEQLEGHDTYVARSLLVALLGKYTELQYQFILSAELTEKQGEGSSSWFFMYDNEQVTAKHQLKVESQSRSPSPNRHSVHNSPRHSPRSHHHHHRSRSPRQSPRVQRTIHNGNTDAIKPFSGSERHLLPSALVSEPPPSYEEATKNC</sequence>
<organism evidence="2 3">
    <name type="scientific">Clytia hemisphaerica</name>
    <dbReference type="NCBI Taxonomy" id="252671"/>
    <lineage>
        <taxon>Eukaryota</taxon>
        <taxon>Metazoa</taxon>
        <taxon>Cnidaria</taxon>
        <taxon>Hydrozoa</taxon>
        <taxon>Hydroidolina</taxon>
        <taxon>Leptothecata</taxon>
        <taxon>Obeliida</taxon>
        <taxon>Clytiidae</taxon>
        <taxon>Clytia</taxon>
    </lineage>
</organism>
<dbReference type="RefSeq" id="XP_066921982.1">
    <property type="nucleotide sequence ID" value="XM_067065881.1"/>
</dbReference>
<dbReference type="RefSeq" id="XP_066921981.1">
    <property type="nucleotide sequence ID" value="XM_067065880.1"/>
</dbReference>
<dbReference type="Proteomes" id="UP000594262">
    <property type="component" value="Unplaced"/>
</dbReference>
<name>A0A7M5UL86_9CNID</name>
<dbReference type="PANTHER" id="PTHR38696">
    <property type="entry name" value="MEDIATOR OF RNA POLYMERASE II TRANSCRIPTION SUBUNIT 13"/>
    <property type="match status" value="1"/>
</dbReference>
<evidence type="ECO:0000313" key="3">
    <source>
        <dbReference type="Proteomes" id="UP000594262"/>
    </source>
</evidence>
<dbReference type="AlphaFoldDB" id="A0A7M5UL86"/>
<evidence type="ECO:0000256" key="1">
    <source>
        <dbReference type="SAM" id="MobiDB-lite"/>
    </source>
</evidence>
<dbReference type="GeneID" id="136809361"/>
<feature type="compositionally biased region" description="Basic residues" evidence="1">
    <location>
        <begin position="475"/>
        <end position="496"/>
    </location>
</feature>
<evidence type="ECO:0000313" key="2">
    <source>
        <dbReference type="EnsemblMetazoa" id="CLYHEMP000821.1"/>
    </source>
</evidence>
<dbReference type="EnsemblMetazoa" id="CLYHEMT000821.1">
    <property type="protein sequence ID" value="CLYHEMP000821.1"/>
    <property type="gene ID" value="CLYHEMG000821"/>
</dbReference>
<keyword evidence="3" id="KW-1185">Reference proteome</keyword>
<reference evidence="2" key="1">
    <citation type="submission" date="2021-01" db="UniProtKB">
        <authorList>
            <consortium name="EnsemblMetazoa"/>
        </authorList>
    </citation>
    <scope>IDENTIFICATION</scope>
</reference>
<protein>
    <submittedName>
        <fullName evidence="2">Uncharacterized protein</fullName>
    </submittedName>
</protein>
<dbReference type="RefSeq" id="XP_066921980.1">
    <property type="nucleotide sequence ID" value="XM_067065879.1"/>
</dbReference>